<feature type="transmembrane region" description="Helical" evidence="1">
    <location>
        <begin position="166"/>
        <end position="189"/>
    </location>
</feature>
<sequence length="216" mass="24342">MKPAPTAEERKQKNRRKAFWTKQFYAWHWISSALSLAGILLFAVTGITLNHAGQIPATPQIQEHSLVLPETWMGTLAYSETEPAEAPLPRDLARWLHRELDAPIQSQTAEWSEDEIYLGLPRPGGDAWLAIDRASGEVTYERTDRGAISFLNDLHKGRHTGPLWSLFIDVFSVATVLFSLTGLALLWVHSRRRPSTWPLVAAGVLMPIVLIIFFIH</sequence>
<proteinExistence type="predicted"/>
<evidence type="ECO:0000313" key="3">
    <source>
        <dbReference type="Proteomes" id="UP000557717"/>
    </source>
</evidence>
<dbReference type="PANTHER" id="PTHR40115:SF1">
    <property type="entry name" value="INNER MEMBRANE PROTEIN WITH PEPSY TM HELIX"/>
    <property type="match status" value="1"/>
</dbReference>
<dbReference type="InterPro" id="IPR032307">
    <property type="entry name" value="PepSY_TM-like_2"/>
</dbReference>
<keyword evidence="1" id="KW-1133">Transmembrane helix</keyword>
<name>A0A840V6R3_9BACT</name>
<keyword evidence="1" id="KW-0472">Membrane</keyword>
<evidence type="ECO:0000256" key="1">
    <source>
        <dbReference type="SAM" id="Phobius"/>
    </source>
</evidence>
<keyword evidence="1" id="KW-0812">Transmembrane</keyword>
<dbReference type="EMBL" id="JACHFD010000015">
    <property type="protein sequence ID" value="MBB5352726.1"/>
    <property type="molecule type" value="Genomic_DNA"/>
</dbReference>
<dbReference type="RefSeq" id="WP_184020004.1">
    <property type="nucleotide sequence ID" value="NZ_JACHFD010000015.1"/>
</dbReference>
<evidence type="ECO:0008006" key="4">
    <source>
        <dbReference type="Google" id="ProtNLM"/>
    </source>
</evidence>
<comment type="caution">
    <text evidence="2">The sequence shown here is derived from an EMBL/GenBank/DDBJ whole genome shotgun (WGS) entry which is preliminary data.</text>
</comment>
<accession>A0A840V6R3</accession>
<feature type="transmembrane region" description="Helical" evidence="1">
    <location>
        <begin position="26"/>
        <end position="49"/>
    </location>
</feature>
<organism evidence="2 3">
    <name type="scientific">Haloferula luteola</name>
    <dbReference type="NCBI Taxonomy" id="595692"/>
    <lineage>
        <taxon>Bacteria</taxon>
        <taxon>Pseudomonadati</taxon>
        <taxon>Verrucomicrobiota</taxon>
        <taxon>Verrucomicrobiia</taxon>
        <taxon>Verrucomicrobiales</taxon>
        <taxon>Verrucomicrobiaceae</taxon>
        <taxon>Haloferula</taxon>
    </lineage>
</organism>
<feature type="transmembrane region" description="Helical" evidence="1">
    <location>
        <begin position="195"/>
        <end position="215"/>
    </location>
</feature>
<dbReference type="Proteomes" id="UP000557717">
    <property type="component" value="Unassembled WGS sequence"/>
</dbReference>
<dbReference type="PANTHER" id="PTHR40115">
    <property type="entry name" value="INNER MEMBRANE PROTEIN WITH PEPSY TM HELIX"/>
    <property type="match status" value="1"/>
</dbReference>
<evidence type="ECO:0000313" key="2">
    <source>
        <dbReference type="EMBL" id="MBB5352726.1"/>
    </source>
</evidence>
<keyword evidence="3" id="KW-1185">Reference proteome</keyword>
<dbReference type="AlphaFoldDB" id="A0A840V6R3"/>
<protein>
    <recommendedName>
        <fullName evidence="4">PepSY-associated TM helix</fullName>
    </recommendedName>
</protein>
<reference evidence="2 3" key="1">
    <citation type="submission" date="2020-08" db="EMBL/GenBank/DDBJ databases">
        <title>Genomic Encyclopedia of Type Strains, Phase IV (KMG-IV): sequencing the most valuable type-strain genomes for metagenomic binning, comparative biology and taxonomic classification.</title>
        <authorList>
            <person name="Goeker M."/>
        </authorList>
    </citation>
    <scope>NUCLEOTIDE SEQUENCE [LARGE SCALE GENOMIC DNA]</scope>
    <source>
        <strain evidence="2 3">YC6886</strain>
    </source>
</reference>
<gene>
    <name evidence="2" type="ORF">HNR46_002974</name>
</gene>
<dbReference type="Pfam" id="PF16357">
    <property type="entry name" value="PepSY_TM_like_2"/>
    <property type="match status" value="1"/>
</dbReference>